<keyword evidence="5 9" id="KW-1133">Transmembrane helix</keyword>
<proteinExistence type="predicted"/>
<evidence type="ECO:0000256" key="7">
    <source>
        <dbReference type="ARBA" id="ARBA00023136"/>
    </source>
</evidence>
<feature type="compositionally biased region" description="Polar residues" evidence="8">
    <location>
        <begin position="39"/>
        <end position="52"/>
    </location>
</feature>
<keyword evidence="7 9" id="KW-0472">Membrane</keyword>
<sequence>MSEEGASHAPHPIQIRTNLPKEPSSSITDVQEDYPISPSPRTGTPNPFSRKNTSMDIDDYFTGPRDIAKHSKWPLFLQMHGSILPKMVVPLIAVAMWSSLITVISMKLRDQGVFLGVNSILLTVTGFVVGLGLSLRSSTAYERYAEGRRCWSQLTQTTQTLGRVFWIHAAEREDCAKYDILAKLTGMNLLVAFSVSLMHRLRFEPYSYYDDLTDLIDHLDTFAKSATDENVFKPRDPNFFKRAGEHLGVSFATSNPRKAMKKAQSPIGNLPLEIMCYMSAYTDDLVNNGQLPIPMTQTLAYNGIQALNDVLVNTERVLNTPLPIAYTIAISQITWVYVFLLPFQLLPSLEWITIPASVAAAYIILGILLIGREIENPFGNDVNDLPLELYCQQVVQDLETIAARPRARPADWIENSKNKVLFPHSESGYHIWASRPESAIRRALHNRPHNGFDKMMQAATNEKGDASV</sequence>
<feature type="transmembrane region" description="Helical" evidence="9">
    <location>
        <begin position="324"/>
        <end position="345"/>
    </location>
</feature>
<protein>
    <submittedName>
        <fullName evidence="10">Bestrophin, RFP-TM, chloride channel-domain-containing protein</fullName>
    </submittedName>
</protein>
<evidence type="ECO:0000256" key="9">
    <source>
        <dbReference type="SAM" id="Phobius"/>
    </source>
</evidence>
<dbReference type="GO" id="GO:0005254">
    <property type="term" value="F:chloride channel activity"/>
    <property type="evidence" value="ECO:0007669"/>
    <property type="project" value="InterPro"/>
</dbReference>
<keyword evidence="11" id="KW-1185">Reference proteome</keyword>
<evidence type="ECO:0000256" key="4">
    <source>
        <dbReference type="ARBA" id="ARBA00022692"/>
    </source>
</evidence>
<dbReference type="GO" id="GO:0005886">
    <property type="term" value="C:plasma membrane"/>
    <property type="evidence" value="ECO:0007669"/>
    <property type="project" value="UniProtKB-SubCell"/>
</dbReference>
<evidence type="ECO:0000256" key="5">
    <source>
        <dbReference type="ARBA" id="ARBA00022989"/>
    </source>
</evidence>
<keyword evidence="6" id="KW-0406">Ion transport</keyword>
<reference evidence="10 11" key="1">
    <citation type="submission" date="2016-07" db="EMBL/GenBank/DDBJ databases">
        <title>Pervasive Adenine N6-methylation of Active Genes in Fungi.</title>
        <authorList>
            <consortium name="DOE Joint Genome Institute"/>
            <person name="Mondo S.J."/>
            <person name="Dannebaum R.O."/>
            <person name="Kuo R.C."/>
            <person name="Labutti K."/>
            <person name="Haridas S."/>
            <person name="Kuo A."/>
            <person name="Salamov A."/>
            <person name="Ahrendt S.R."/>
            <person name="Lipzen A."/>
            <person name="Sullivan W."/>
            <person name="Andreopoulos W.B."/>
            <person name="Clum A."/>
            <person name="Lindquist E."/>
            <person name="Daum C."/>
            <person name="Ramamoorthy G.K."/>
            <person name="Gryganskyi A."/>
            <person name="Culley D."/>
            <person name="Magnuson J.K."/>
            <person name="James T.Y."/>
            <person name="O'Malley M.A."/>
            <person name="Stajich J.E."/>
            <person name="Spatafora J.W."/>
            <person name="Visel A."/>
            <person name="Grigoriev I.V."/>
        </authorList>
    </citation>
    <scope>NUCLEOTIDE SEQUENCE [LARGE SCALE GENOMIC DNA]</scope>
    <source>
        <strain evidence="10 11">CBS 129021</strain>
    </source>
</reference>
<dbReference type="STRING" id="1141098.A0A1Y2DR24"/>
<feature type="region of interest" description="Disordered" evidence="8">
    <location>
        <begin position="1"/>
        <end position="52"/>
    </location>
</feature>
<organism evidence="10 11">
    <name type="scientific">Pseudomassariella vexata</name>
    <dbReference type="NCBI Taxonomy" id="1141098"/>
    <lineage>
        <taxon>Eukaryota</taxon>
        <taxon>Fungi</taxon>
        <taxon>Dikarya</taxon>
        <taxon>Ascomycota</taxon>
        <taxon>Pezizomycotina</taxon>
        <taxon>Sordariomycetes</taxon>
        <taxon>Xylariomycetidae</taxon>
        <taxon>Amphisphaeriales</taxon>
        <taxon>Pseudomassariaceae</taxon>
        <taxon>Pseudomassariella</taxon>
    </lineage>
</organism>
<feature type="transmembrane region" description="Helical" evidence="9">
    <location>
        <begin position="351"/>
        <end position="370"/>
    </location>
</feature>
<gene>
    <name evidence="10" type="ORF">BCR38DRAFT_38975</name>
</gene>
<evidence type="ECO:0000256" key="8">
    <source>
        <dbReference type="SAM" id="MobiDB-lite"/>
    </source>
</evidence>
<keyword evidence="3" id="KW-1003">Cell membrane</keyword>
<evidence type="ECO:0000313" key="10">
    <source>
        <dbReference type="EMBL" id="ORY61738.1"/>
    </source>
</evidence>
<dbReference type="EMBL" id="MCFJ01000010">
    <property type="protein sequence ID" value="ORY61738.1"/>
    <property type="molecule type" value="Genomic_DNA"/>
</dbReference>
<dbReference type="GeneID" id="63773760"/>
<dbReference type="RefSeq" id="XP_040713815.1">
    <property type="nucleotide sequence ID" value="XM_040857548.1"/>
</dbReference>
<evidence type="ECO:0000256" key="1">
    <source>
        <dbReference type="ARBA" id="ARBA00004651"/>
    </source>
</evidence>
<dbReference type="Pfam" id="PF25539">
    <property type="entry name" value="Bestrophin_2"/>
    <property type="match status" value="1"/>
</dbReference>
<dbReference type="InParanoid" id="A0A1Y2DR24"/>
<dbReference type="InterPro" id="IPR044669">
    <property type="entry name" value="YneE/VCCN1/2-like"/>
</dbReference>
<dbReference type="PANTHER" id="PTHR33281">
    <property type="entry name" value="UPF0187 PROTEIN YNEE"/>
    <property type="match status" value="1"/>
</dbReference>
<evidence type="ECO:0000256" key="2">
    <source>
        <dbReference type="ARBA" id="ARBA00022448"/>
    </source>
</evidence>
<keyword evidence="4 9" id="KW-0812">Transmembrane</keyword>
<accession>A0A1Y2DR24</accession>
<evidence type="ECO:0000313" key="11">
    <source>
        <dbReference type="Proteomes" id="UP000193689"/>
    </source>
</evidence>
<keyword evidence="2" id="KW-0813">Transport</keyword>
<evidence type="ECO:0000256" key="6">
    <source>
        <dbReference type="ARBA" id="ARBA00023065"/>
    </source>
</evidence>
<comment type="subcellular location">
    <subcellularLocation>
        <location evidence="1">Cell membrane</location>
        <topology evidence="1">Multi-pass membrane protein</topology>
    </subcellularLocation>
</comment>
<dbReference type="AlphaFoldDB" id="A0A1Y2DR24"/>
<comment type="caution">
    <text evidence="10">The sequence shown here is derived from an EMBL/GenBank/DDBJ whole genome shotgun (WGS) entry which is preliminary data.</text>
</comment>
<name>A0A1Y2DR24_9PEZI</name>
<evidence type="ECO:0000256" key="3">
    <source>
        <dbReference type="ARBA" id="ARBA00022475"/>
    </source>
</evidence>
<dbReference type="OrthoDB" id="1368at2759"/>
<feature type="transmembrane region" description="Helical" evidence="9">
    <location>
        <begin position="112"/>
        <end position="133"/>
    </location>
</feature>
<dbReference type="PANTHER" id="PTHR33281:SF19">
    <property type="entry name" value="VOLTAGE-DEPENDENT ANION CHANNEL-FORMING PROTEIN YNEE"/>
    <property type="match status" value="1"/>
</dbReference>
<feature type="transmembrane region" description="Helical" evidence="9">
    <location>
        <begin position="87"/>
        <end position="106"/>
    </location>
</feature>
<dbReference type="Proteomes" id="UP000193689">
    <property type="component" value="Unassembled WGS sequence"/>
</dbReference>